<keyword evidence="2" id="KW-1185">Reference proteome</keyword>
<protein>
    <submittedName>
        <fullName evidence="1">Uncharacterized protein</fullName>
    </submittedName>
</protein>
<accession>A0A0C2I624</accession>
<sequence>MNLAIYLKIGDNEALTGNLCTTRVSNHLEFMNLREDIMKFVFRKRHCEMTEKFSIKLFRFGSAFIVIKIFLFESTSSELSRFHKQFFTSILSEFGGCFCEYH</sequence>
<dbReference type="AlphaFoldDB" id="A0A0C2I624"/>
<dbReference type="EMBL" id="JWZT01005556">
    <property type="protein sequence ID" value="KII60613.1"/>
    <property type="molecule type" value="Genomic_DNA"/>
</dbReference>
<organism evidence="1 2">
    <name type="scientific">Thelohanellus kitauei</name>
    <name type="common">Myxosporean</name>
    <dbReference type="NCBI Taxonomy" id="669202"/>
    <lineage>
        <taxon>Eukaryota</taxon>
        <taxon>Metazoa</taxon>
        <taxon>Cnidaria</taxon>
        <taxon>Myxozoa</taxon>
        <taxon>Myxosporea</taxon>
        <taxon>Bivalvulida</taxon>
        <taxon>Platysporina</taxon>
        <taxon>Myxobolidae</taxon>
        <taxon>Thelohanellus</taxon>
    </lineage>
</organism>
<evidence type="ECO:0000313" key="2">
    <source>
        <dbReference type="Proteomes" id="UP000031668"/>
    </source>
</evidence>
<proteinExistence type="predicted"/>
<evidence type="ECO:0000313" key="1">
    <source>
        <dbReference type="EMBL" id="KII60613.1"/>
    </source>
</evidence>
<name>A0A0C2I624_THEKT</name>
<reference evidence="1 2" key="1">
    <citation type="journal article" date="2014" name="Genome Biol. Evol.">
        <title>The genome of the myxosporean Thelohanellus kitauei shows adaptations to nutrient acquisition within its fish host.</title>
        <authorList>
            <person name="Yang Y."/>
            <person name="Xiong J."/>
            <person name="Zhou Z."/>
            <person name="Huo F."/>
            <person name="Miao W."/>
            <person name="Ran C."/>
            <person name="Liu Y."/>
            <person name="Zhang J."/>
            <person name="Feng J."/>
            <person name="Wang M."/>
            <person name="Wang M."/>
            <person name="Wang L."/>
            <person name="Yao B."/>
        </authorList>
    </citation>
    <scope>NUCLEOTIDE SEQUENCE [LARGE SCALE GENOMIC DNA]</scope>
    <source>
        <strain evidence="1">Wuqing</strain>
    </source>
</reference>
<comment type="caution">
    <text evidence="1">The sequence shown here is derived from an EMBL/GenBank/DDBJ whole genome shotgun (WGS) entry which is preliminary data.</text>
</comment>
<dbReference type="Proteomes" id="UP000031668">
    <property type="component" value="Unassembled WGS sequence"/>
</dbReference>
<gene>
    <name evidence="1" type="ORF">RF11_07376</name>
</gene>